<dbReference type="SMART" id="SM00347">
    <property type="entry name" value="HTH_MARR"/>
    <property type="match status" value="1"/>
</dbReference>
<dbReference type="PANTHER" id="PTHR42756">
    <property type="entry name" value="TRANSCRIPTIONAL REGULATOR, MARR"/>
    <property type="match status" value="1"/>
</dbReference>
<dbReference type="InterPro" id="IPR036390">
    <property type="entry name" value="WH_DNA-bd_sf"/>
</dbReference>
<evidence type="ECO:0000313" key="10">
    <source>
        <dbReference type="Proteomes" id="UP000243468"/>
    </source>
</evidence>
<feature type="domain" description="HTH marR-type" evidence="8">
    <location>
        <begin position="18"/>
        <end position="150"/>
    </location>
</feature>
<evidence type="ECO:0000256" key="1">
    <source>
        <dbReference type="ARBA" id="ARBA00004496"/>
    </source>
</evidence>
<reference evidence="10" key="1">
    <citation type="submission" date="2016-09" db="EMBL/GenBank/DDBJ databases">
        <authorList>
            <person name="Varghese N."/>
            <person name="Submissions S."/>
        </authorList>
    </citation>
    <scope>NUCLEOTIDE SEQUENCE [LARGE SCALE GENOMIC DNA]</scope>
    <source>
        <strain evidence="10">ANC 4667</strain>
    </source>
</reference>
<keyword evidence="2" id="KW-0805">Transcription regulation</keyword>
<dbReference type="Gene3D" id="1.10.10.10">
    <property type="entry name" value="Winged helix-like DNA-binding domain superfamily/Winged helix DNA-binding domain"/>
    <property type="match status" value="1"/>
</dbReference>
<dbReference type="STRING" id="1226327.SAMN05421732_11276"/>
<evidence type="ECO:0000313" key="9">
    <source>
        <dbReference type="EMBL" id="SDC75551.1"/>
    </source>
</evidence>
<evidence type="ECO:0000256" key="7">
    <source>
        <dbReference type="ARBA" id="ARBA00047207"/>
    </source>
</evidence>
<name>A0A1G6P6G1_9GAMM</name>
<keyword evidence="10" id="KW-1185">Reference proteome</keyword>
<evidence type="ECO:0000259" key="8">
    <source>
        <dbReference type="PROSITE" id="PS50995"/>
    </source>
</evidence>
<dbReference type="GO" id="GO:0003677">
    <property type="term" value="F:DNA binding"/>
    <property type="evidence" value="ECO:0007669"/>
    <property type="project" value="UniProtKB-KW"/>
</dbReference>
<dbReference type="Pfam" id="PF22381">
    <property type="entry name" value="Staph_reg_Sar_Rot"/>
    <property type="match status" value="1"/>
</dbReference>
<accession>A0A1G6P6G1</accession>
<dbReference type="SUPFAM" id="SSF46785">
    <property type="entry name" value="Winged helix' DNA-binding domain"/>
    <property type="match status" value="1"/>
</dbReference>
<organism evidence="9 10">
    <name type="scientific">Acinetobacter kookii</name>
    <dbReference type="NCBI Taxonomy" id="1226327"/>
    <lineage>
        <taxon>Bacteria</taxon>
        <taxon>Pseudomonadati</taxon>
        <taxon>Pseudomonadota</taxon>
        <taxon>Gammaproteobacteria</taxon>
        <taxon>Moraxellales</taxon>
        <taxon>Moraxellaceae</taxon>
        <taxon>Acinetobacter</taxon>
    </lineage>
</organism>
<dbReference type="AlphaFoldDB" id="A0A1G6P6G1"/>
<evidence type="ECO:0000256" key="5">
    <source>
        <dbReference type="ARBA" id="ARBA00046337"/>
    </source>
</evidence>
<evidence type="ECO:0000256" key="6">
    <source>
        <dbReference type="ARBA" id="ARBA00047188"/>
    </source>
</evidence>
<sequence>MAKKYNKFLSGSADFNLENSLYHWITQVHAQYIQNVDHALKKYGLDNSRRRVLLALKSKNKASVSDLSEMLISKMSTTTKVIYRLRDEGLVSTYCCEKDARITRVLLTEKGQQTIQKINDLSLIVLEQSFDGLTPLQIEKMLDNLKHIFKNLAP</sequence>
<dbReference type="EMBL" id="FMYO01000012">
    <property type="protein sequence ID" value="SDC75551.1"/>
    <property type="molecule type" value="Genomic_DNA"/>
</dbReference>
<dbReference type="InterPro" id="IPR000835">
    <property type="entry name" value="HTH_MarR-typ"/>
</dbReference>
<evidence type="ECO:0000256" key="4">
    <source>
        <dbReference type="ARBA" id="ARBA00023163"/>
    </source>
</evidence>
<dbReference type="Proteomes" id="UP000243468">
    <property type="component" value="Unassembled WGS sequence"/>
</dbReference>
<dbReference type="GO" id="GO:0003700">
    <property type="term" value="F:DNA-binding transcription factor activity"/>
    <property type="evidence" value="ECO:0007669"/>
    <property type="project" value="InterPro"/>
</dbReference>
<dbReference type="GO" id="GO:0005737">
    <property type="term" value="C:cytoplasm"/>
    <property type="evidence" value="ECO:0007669"/>
    <property type="project" value="UniProtKB-SubCell"/>
</dbReference>
<dbReference type="PANTHER" id="PTHR42756:SF1">
    <property type="entry name" value="TRANSCRIPTIONAL REPRESSOR OF EMRAB OPERON"/>
    <property type="match status" value="1"/>
</dbReference>
<dbReference type="RefSeq" id="WP_092820708.1">
    <property type="nucleotide sequence ID" value="NZ_BAABKJ010000003.1"/>
</dbReference>
<dbReference type="OrthoDB" id="8684664at2"/>
<protein>
    <recommendedName>
        <fullName evidence="6">HTH-type transcriptional regulator SarZ</fullName>
    </recommendedName>
    <alternativeName>
        <fullName evidence="7">Staphylococcal accessory regulator Z</fullName>
    </alternativeName>
</protein>
<dbReference type="PROSITE" id="PS50995">
    <property type="entry name" value="HTH_MARR_2"/>
    <property type="match status" value="1"/>
</dbReference>
<gene>
    <name evidence="9" type="ORF">SAMN05421732_11276</name>
</gene>
<proteinExistence type="inferred from homology"/>
<comment type="subcellular location">
    <subcellularLocation>
        <location evidence="1">Cytoplasm</location>
    </subcellularLocation>
</comment>
<evidence type="ECO:0000256" key="2">
    <source>
        <dbReference type="ARBA" id="ARBA00023015"/>
    </source>
</evidence>
<dbReference type="InterPro" id="IPR055166">
    <property type="entry name" value="Transc_reg_Sar_Rot_HTH"/>
</dbReference>
<keyword evidence="4" id="KW-0804">Transcription</keyword>
<evidence type="ECO:0000256" key="3">
    <source>
        <dbReference type="ARBA" id="ARBA00023125"/>
    </source>
</evidence>
<keyword evidence="3 9" id="KW-0238">DNA-binding</keyword>
<dbReference type="InterPro" id="IPR036388">
    <property type="entry name" value="WH-like_DNA-bd_sf"/>
</dbReference>
<comment type="similarity">
    <text evidence="5">Belongs to the SarZ family.</text>
</comment>